<evidence type="ECO:0000256" key="1">
    <source>
        <dbReference type="SAM" id="MobiDB-lite"/>
    </source>
</evidence>
<evidence type="ECO:0000313" key="5">
    <source>
        <dbReference type="Proteomes" id="UP000195652"/>
    </source>
</evidence>
<evidence type="ECO:0000313" key="4">
    <source>
        <dbReference type="EMBL" id="ARU45581.1"/>
    </source>
</evidence>
<feature type="signal peptide" evidence="2">
    <location>
        <begin position="1"/>
        <end position="29"/>
    </location>
</feature>
<protein>
    <recommendedName>
        <fullName evidence="3">AMIN-like domain-containing protein</fullName>
    </recommendedName>
</protein>
<reference evidence="4 5" key="4">
    <citation type="journal article" date="2020" name="PLoS ONE">
        <title>Taxonomic classification of strain PO100/5 shows a broader geographic distribution and genetic markers of the recently described Corynebacterium silvaticum.</title>
        <authorList>
            <person name="Viana M.V.C."/>
            <person name="Profeta R."/>
            <person name="da Silva A.L."/>
            <person name="Hurtado R."/>
            <person name="Cerqueira J.C."/>
            <person name="Ribeiro B.F.S."/>
            <person name="Almeida M.O."/>
            <person name="Morais-Rodrigues F."/>
            <person name="Soares S.C."/>
            <person name="Oliveira M."/>
            <person name="Tavares L."/>
            <person name="Figueiredo H."/>
            <person name="Wattam A.R."/>
            <person name="Barh D."/>
            <person name="Ghosh P."/>
            <person name="Silva A."/>
            <person name="Azevedo V."/>
        </authorList>
    </citation>
    <scope>NUCLEOTIDE SEQUENCE [LARGE SCALE GENOMIC DNA]</scope>
    <source>
        <strain evidence="4 5">PO100/5</strain>
    </source>
</reference>
<feature type="compositionally biased region" description="Basic and acidic residues" evidence="1">
    <location>
        <begin position="70"/>
        <end position="83"/>
    </location>
</feature>
<keyword evidence="5" id="KW-1185">Reference proteome</keyword>
<dbReference type="KEGG" id="csil:CBE74_02645"/>
<organism evidence="4 5">
    <name type="scientific">Corynebacterium silvaticum</name>
    <dbReference type="NCBI Taxonomy" id="2320431"/>
    <lineage>
        <taxon>Bacteria</taxon>
        <taxon>Bacillati</taxon>
        <taxon>Actinomycetota</taxon>
        <taxon>Actinomycetes</taxon>
        <taxon>Mycobacteriales</taxon>
        <taxon>Corynebacteriaceae</taxon>
        <taxon>Corynebacterium</taxon>
    </lineage>
</organism>
<reference evidence="4 5" key="1">
    <citation type="journal article" date="2014" name="BMC Vet. Res.">
        <title>First report of Corynebacterium pseudotuberculosis from caseous lymphadenitis lesions in Black Alentejano pig (Sus scrofa domesticus).</title>
        <authorList>
            <person name="Oliveira M."/>
            <person name="Barroco C."/>
            <person name="Mottola C."/>
            <person name="Santos R."/>
            <person name="Lemsaddek A."/>
            <person name="Tavares L."/>
            <person name="Semedo-Lemsaddek T."/>
        </authorList>
    </citation>
    <scope>NUCLEOTIDE SEQUENCE [LARGE SCALE GENOMIC DNA]</scope>
    <source>
        <strain evidence="4 5">PO100/5</strain>
    </source>
</reference>
<dbReference type="EMBL" id="CP021417">
    <property type="protein sequence ID" value="ARU45581.1"/>
    <property type="molecule type" value="Genomic_DNA"/>
</dbReference>
<dbReference type="InterPro" id="IPR056303">
    <property type="entry name" value="AMIN-like"/>
</dbReference>
<accession>A0A7U5K8Q0</accession>
<proteinExistence type="predicted"/>
<feature type="chain" id="PRO_5039321420" description="AMIN-like domain-containing protein" evidence="2">
    <location>
        <begin position="30"/>
        <end position="210"/>
    </location>
</feature>
<evidence type="ECO:0000256" key="2">
    <source>
        <dbReference type="SAM" id="SignalP"/>
    </source>
</evidence>
<dbReference type="AlphaFoldDB" id="A0A7U5K8Q0"/>
<feature type="compositionally biased region" description="Polar residues" evidence="1">
    <location>
        <begin position="44"/>
        <end position="62"/>
    </location>
</feature>
<gene>
    <name evidence="4" type="ORF">CBE74_02645</name>
</gene>
<name>A0A7U5K8Q0_9CORY</name>
<sequence>MNEHPVGSPSRWKLPAAALAAALSVTGLAACSTDKASAPKDAVTSASTHSELPSAPASSSNAGLVPLGDANKEAKTQRPEKSESIVTGVRVGHHETFDRVVFDIEGTGTPGWFVDYTSSPTQQASGNPIQVRGKAALNVNIDGTLLPFELGKQDPQIGTVQGVGNITEVKSAGTVEGRSQFVIGLDSEHPYSVQIVPNPTRVVIDIRSQS</sequence>
<dbReference type="Proteomes" id="UP000195652">
    <property type="component" value="Chromosome"/>
</dbReference>
<keyword evidence="2" id="KW-0732">Signal</keyword>
<dbReference type="Pfam" id="PF24837">
    <property type="entry name" value="AMIN-like"/>
    <property type="match status" value="1"/>
</dbReference>
<reference evidence="4 5" key="3">
    <citation type="journal article" date="2020" name="Int. J. Syst. Evol. Microbiol.">
        <title>Corynebacterium silvaticum sp. nov., a unique group of NTTB corynebacteria in wild boar and roe deer.</title>
        <authorList>
            <person name="Dangel A."/>
            <person name="Berger A."/>
            <person name="Rau J."/>
            <person name="Eisenberg T."/>
            <person name="Kampfer P."/>
            <person name="Margos G."/>
            <person name="Contzen M."/>
            <person name="Busse H.J."/>
            <person name="Konrad R."/>
            <person name="Peters M."/>
            <person name="Sting R."/>
            <person name="Sing A."/>
        </authorList>
    </citation>
    <scope>NUCLEOTIDE SEQUENCE [LARGE SCALE GENOMIC DNA]</scope>
    <source>
        <strain evidence="4 5">PO100/5</strain>
    </source>
</reference>
<evidence type="ECO:0000259" key="3">
    <source>
        <dbReference type="Pfam" id="PF24837"/>
    </source>
</evidence>
<dbReference type="GeneID" id="75007180"/>
<dbReference type="RefSeq" id="WP_087453436.1">
    <property type="nucleotide sequence ID" value="NZ_CP021417.2"/>
</dbReference>
<reference evidence="4 5" key="2">
    <citation type="journal article" date="2020" name="Antonie Van Leeuwenhoek">
        <title>Phylogenomic characterisation of a novel corynebacterial species pathogenic to animals.</title>
        <authorList>
            <person name="Moller J."/>
            <person name="Musella L."/>
            <person name="Melnikov V."/>
            <person name="Geissdorfer W."/>
            <person name="Burkovski A."/>
            <person name="Sangal V."/>
        </authorList>
    </citation>
    <scope>NUCLEOTIDE SEQUENCE [LARGE SCALE GENOMIC DNA]</scope>
    <source>
        <strain evidence="4 5">PO100/5</strain>
    </source>
</reference>
<feature type="domain" description="AMIN-like" evidence="3">
    <location>
        <begin position="85"/>
        <end position="207"/>
    </location>
</feature>
<feature type="region of interest" description="Disordered" evidence="1">
    <location>
        <begin position="34"/>
        <end position="86"/>
    </location>
</feature>